<keyword evidence="3" id="KW-0547">Nucleotide-binding</keyword>
<feature type="domain" description="Helicase ATP-binding" evidence="1">
    <location>
        <begin position="17"/>
        <end position="173"/>
    </location>
</feature>
<name>A0ABR8GL53_9CYAN</name>
<gene>
    <name evidence="3" type="ORF">H6G81_04865</name>
</gene>
<keyword evidence="4" id="KW-1185">Reference proteome</keyword>
<dbReference type="PROSITE" id="PS51194">
    <property type="entry name" value="HELICASE_CTER"/>
    <property type="match status" value="1"/>
</dbReference>
<dbReference type="SMART" id="SM00487">
    <property type="entry name" value="DEXDc"/>
    <property type="match status" value="1"/>
</dbReference>
<accession>A0ABR8GL53</accession>
<keyword evidence="3" id="KW-0347">Helicase</keyword>
<dbReference type="InterPro" id="IPR014001">
    <property type="entry name" value="Helicase_ATP-bd"/>
</dbReference>
<protein>
    <submittedName>
        <fullName evidence="3">DEAD/DEAH box helicase</fullName>
    </submittedName>
</protein>
<evidence type="ECO:0000259" key="2">
    <source>
        <dbReference type="PROSITE" id="PS51194"/>
    </source>
</evidence>
<dbReference type="InterPro" id="IPR027417">
    <property type="entry name" value="P-loop_NTPase"/>
</dbReference>
<organism evidence="3 4">
    <name type="scientific">Scytonema hofmannii FACHB-248</name>
    <dbReference type="NCBI Taxonomy" id="1842502"/>
    <lineage>
        <taxon>Bacteria</taxon>
        <taxon>Bacillati</taxon>
        <taxon>Cyanobacteriota</taxon>
        <taxon>Cyanophyceae</taxon>
        <taxon>Nostocales</taxon>
        <taxon>Scytonemataceae</taxon>
        <taxon>Scytonema</taxon>
    </lineage>
</organism>
<dbReference type="InterPro" id="IPR001650">
    <property type="entry name" value="Helicase_C-like"/>
</dbReference>
<dbReference type="GO" id="GO:0004386">
    <property type="term" value="F:helicase activity"/>
    <property type="evidence" value="ECO:0007669"/>
    <property type="project" value="UniProtKB-KW"/>
</dbReference>
<dbReference type="EMBL" id="JACJTA010000006">
    <property type="protein sequence ID" value="MBD2603880.1"/>
    <property type="molecule type" value="Genomic_DNA"/>
</dbReference>
<keyword evidence="3" id="KW-0067">ATP-binding</keyword>
<evidence type="ECO:0000313" key="3">
    <source>
        <dbReference type="EMBL" id="MBD2603880.1"/>
    </source>
</evidence>
<reference evidence="3 4" key="1">
    <citation type="journal article" date="2020" name="ISME J.">
        <title>Comparative genomics reveals insights into cyanobacterial evolution and habitat adaptation.</title>
        <authorList>
            <person name="Chen M.Y."/>
            <person name="Teng W.K."/>
            <person name="Zhao L."/>
            <person name="Hu C.X."/>
            <person name="Zhou Y.K."/>
            <person name="Han B.P."/>
            <person name="Song L.R."/>
            <person name="Shu W.S."/>
        </authorList>
    </citation>
    <scope>NUCLEOTIDE SEQUENCE [LARGE SCALE GENOMIC DNA]</scope>
    <source>
        <strain evidence="3 4">FACHB-248</strain>
    </source>
</reference>
<dbReference type="InterPro" id="IPR050742">
    <property type="entry name" value="Helicase_Restrict-Modif_Enz"/>
</dbReference>
<evidence type="ECO:0000313" key="4">
    <source>
        <dbReference type="Proteomes" id="UP000660380"/>
    </source>
</evidence>
<dbReference type="RefSeq" id="WP_029630509.1">
    <property type="nucleotide sequence ID" value="NZ_JACJTA010000006.1"/>
</dbReference>
<dbReference type="Pfam" id="PF00271">
    <property type="entry name" value="Helicase_C"/>
    <property type="match status" value="1"/>
</dbReference>
<dbReference type="PANTHER" id="PTHR47396:SF1">
    <property type="entry name" value="ATP-DEPENDENT HELICASE IRC3-RELATED"/>
    <property type="match status" value="1"/>
</dbReference>
<evidence type="ECO:0000259" key="1">
    <source>
        <dbReference type="PROSITE" id="PS51192"/>
    </source>
</evidence>
<dbReference type="PROSITE" id="PS51192">
    <property type="entry name" value="HELICASE_ATP_BIND_1"/>
    <property type="match status" value="1"/>
</dbReference>
<dbReference type="Proteomes" id="UP000660380">
    <property type="component" value="Unassembled WGS sequence"/>
</dbReference>
<comment type="caution">
    <text evidence="3">The sequence shown here is derived from an EMBL/GenBank/DDBJ whole genome shotgun (WGS) entry which is preliminary data.</text>
</comment>
<keyword evidence="3" id="KW-0378">Hydrolase</keyword>
<dbReference type="PANTHER" id="PTHR47396">
    <property type="entry name" value="TYPE I RESTRICTION ENZYME ECOKI R PROTEIN"/>
    <property type="match status" value="1"/>
</dbReference>
<proteinExistence type="predicted"/>
<sequence length="712" mass="81470">MLQLRDYQTQVIFDTYKFFHIGLKSVLLYAPTGAGKTAIASQIIADYVGQGKRVLFLVHRTKLVRQTQDTLQKFHGIDCSVIWASEGKPDYSKPVQVAMLQSLHRRELPPDIDLVILDEGHTSSYFSTYQRILNQYSGGIWALSKTLFLGLSATPWRTKKQEGYCHVFEAVVRAPYPQQLIDLGHLSRARQFGYVGLIDESKLEVSRDTGEFTDASIAEVCDEALNLEIVNKYSERDPKGERKVLAFCASVKQALDLTLKLKSRGYLSEIIIGETPESDRSCIFEKFTKSEIKILVSVAVLCEGFDEPSADCVLICRPVKSRALFIQMVGRGLRIAKNKEDCWIIDYCGNIKRLGLPTQRYPISLCPHTHSDDDEPISTKTCPSCGQEIYAFLMICPHCGHVFEPEKIDLVPRKGKLEEILSPDQRTHFKFLKELIVGLYNKRAPNTEIDLAFLQKWGYLPPEDWYDSILFGDKHGWEVDVQVYYRYLLEALPGGSTQTREWIEKSIRREFKSAIAWAEENFYKNYKLHLPPVGVQRSAHENGGASRREASPTEDIQETINRRIKDLISYKTWWKLLGFTQEPTDLSLVYDAYQQRLREAETWKRNIFEQRAKLYNLALEQSVARFSLSPRLLLLTAGAIKRAIAAQDFQAAEEHASSVTAIARETIWSMLDPTERSLFARYRRGELNKPVQVAKPTYTQHGAAFYHKSHRN</sequence>
<dbReference type="SUPFAM" id="SSF52540">
    <property type="entry name" value="P-loop containing nucleoside triphosphate hydrolases"/>
    <property type="match status" value="1"/>
</dbReference>
<dbReference type="Gene3D" id="3.40.50.300">
    <property type="entry name" value="P-loop containing nucleotide triphosphate hydrolases"/>
    <property type="match status" value="2"/>
</dbReference>
<dbReference type="SMART" id="SM00490">
    <property type="entry name" value="HELICc"/>
    <property type="match status" value="1"/>
</dbReference>
<dbReference type="InterPro" id="IPR006935">
    <property type="entry name" value="Helicase/UvrB_N"/>
</dbReference>
<dbReference type="Pfam" id="PF04851">
    <property type="entry name" value="ResIII"/>
    <property type="match status" value="1"/>
</dbReference>
<feature type="domain" description="Helicase C-terminal" evidence="2">
    <location>
        <begin position="226"/>
        <end position="377"/>
    </location>
</feature>